<dbReference type="InterPro" id="IPR005162">
    <property type="entry name" value="Retrotrans_gag_dom"/>
</dbReference>
<feature type="compositionally biased region" description="Polar residues" evidence="1">
    <location>
        <begin position="420"/>
        <end position="439"/>
    </location>
</feature>
<organism evidence="3 4">
    <name type="scientific">Dendrobium nobile</name>
    <name type="common">Orchid</name>
    <dbReference type="NCBI Taxonomy" id="94219"/>
    <lineage>
        <taxon>Eukaryota</taxon>
        <taxon>Viridiplantae</taxon>
        <taxon>Streptophyta</taxon>
        <taxon>Embryophyta</taxon>
        <taxon>Tracheophyta</taxon>
        <taxon>Spermatophyta</taxon>
        <taxon>Magnoliopsida</taxon>
        <taxon>Liliopsida</taxon>
        <taxon>Asparagales</taxon>
        <taxon>Orchidaceae</taxon>
        <taxon>Epidendroideae</taxon>
        <taxon>Malaxideae</taxon>
        <taxon>Dendrobiinae</taxon>
        <taxon>Dendrobium</taxon>
    </lineage>
</organism>
<evidence type="ECO:0000256" key="1">
    <source>
        <dbReference type="SAM" id="MobiDB-lite"/>
    </source>
</evidence>
<proteinExistence type="predicted"/>
<feature type="region of interest" description="Disordered" evidence="1">
    <location>
        <begin position="401"/>
        <end position="439"/>
    </location>
</feature>
<protein>
    <recommendedName>
        <fullName evidence="2">Retrotransposon gag domain-containing protein</fullName>
    </recommendedName>
</protein>
<feature type="domain" description="Retrotransposon gag" evidence="2">
    <location>
        <begin position="77"/>
        <end position="162"/>
    </location>
</feature>
<dbReference type="OrthoDB" id="1729438at2759"/>
<evidence type="ECO:0000313" key="3">
    <source>
        <dbReference type="EMBL" id="KAI0493920.1"/>
    </source>
</evidence>
<name>A0A8T3ACP0_DENNO</name>
<dbReference type="Pfam" id="PF03732">
    <property type="entry name" value="Retrotrans_gag"/>
    <property type="match status" value="1"/>
</dbReference>
<gene>
    <name evidence="3" type="ORF">KFK09_024047</name>
</gene>
<keyword evidence="4" id="KW-1185">Reference proteome</keyword>
<dbReference type="PANTHER" id="PTHR33223">
    <property type="entry name" value="CCHC-TYPE DOMAIN-CONTAINING PROTEIN"/>
    <property type="match status" value="1"/>
</dbReference>
<evidence type="ECO:0000259" key="2">
    <source>
        <dbReference type="Pfam" id="PF03732"/>
    </source>
</evidence>
<feature type="compositionally biased region" description="Polar residues" evidence="1">
    <location>
        <begin position="401"/>
        <end position="411"/>
    </location>
</feature>
<dbReference type="AlphaFoldDB" id="A0A8T3ACP0"/>
<reference evidence="3" key="1">
    <citation type="journal article" date="2022" name="Front. Genet.">
        <title>Chromosome-Scale Assembly of the Dendrobium nobile Genome Provides Insights Into the Molecular Mechanism of the Biosynthesis of the Medicinal Active Ingredient of Dendrobium.</title>
        <authorList>
            <person name="Xu Q."/>
            <person name="Niu S.-C."/>
            <person name="Li K.-L."/>
            <person name="Zheng P.-J."/>
            <person name="Zhang X.-J."/>
            <person name="Jia Y."/>
            <person name="Liu Y."/>
            <person name="Niu Y.-X."/>
            <person name="Yu L.-H."/>
            <person name="Chen D.-F."/>
            <person name="Zhang G.-Q."/>
        </authorList>
    </citation>
    <scope>NUCLEOTIDE SEQUENCE</scope>
    <source>
        <tissue evidence="3">Leaf</tissue>
    </source>
</reference>
<accession>A0A8T3ACP0</accession>
<dbReference type="Proteomes" id="UP000829196">
    <property type="component" value="Unassembled WGS sequence"/>
</dbReference>
<dbReference type="PANTHER" id="PTHR33223:SF11">
    <property type="entry name" value="ELEMENT PROTEIN, PUTATIVE-RELATED"/>
    <property type="match status" value="1"/>
</dbReference>
<comment type="caution">
    <text evidence="3">The sequence shown here is derived from an EMBL/GenBank/DDBJ whole genome shotgun (WGS) entry which is preliminary data.</text>
</comment>
<sequence>MVEQQVKDALAKAHSTSSISKGRPYPEEFDSVPYPKGFVPPSFKNFDGTGNPKQHLAHFRASSYNAGGSDALLFRQFVSSLSGIAFDWYAKLPNGSIHTLNDLEAMFVKRFAGAKHHITVGDLVVETQKPEENLVDYILRWRNLSMRCEPQLQEQHAIEILLKNIHGPVAFLLKGFKIKTFEKLLNKASNLQEEASQLPFAKDLASLEIKKLKPQKVLEKKSGTVSAVDKGMQPMQIQEPPRIQNPIQVDSIARKQEKNKAPIIEPKEVQADQAPLVPEKEQKKKAELYSDKLVVSKNGEHVSLKPLILYDFYFVPPGTKKTMKKDSTYIMFVSGDEYSDHNLNNNENNSQDININETDEQFQYYYDSDSPILDVEGDPINIELELSDSDTPPEEVQAAINDQQIKTTENASSEEEKQVTDNPETSNHPQPVQGPELQNTKVSKVDYNVLAHLRKLPAKLSIYDALVLSKEMREALVKALLDPKICMAQSALTQSDEEALYFKEVPGVTFSDEDLQLGTADHNHPLYISITIDNFKVSRLLIDLVHQSTSWHSKLSHI</sequence>
<dbReference type="EMBL" id="JAGYWB010000017">
    <property type="protein sequence ID" value="KAI0493920.1"/>
    <property type="molecule type" value="Genomic_DNA"/>
</dbReference>
<evidence type="ECO:0000313" key="4">
    <source>
        <dbReference type="Proteomes" id="UP000829196"/>
    </source>
</evidence>